<comment type="caution">
    <text evidence="3">The sequence shown here is derived from an EMBL/GenBank/DDBJ whole genome shotgun (WGS) entry which is preliminary data.</text>
</comment>
<feature type="chain" id="PRO_5046121454" description="Lipoprotein" evidence="2">
    <location>
        <begin position="22"/>
        <end position="160"/>
    </location>
</feature>
<name>A0ABV1USA9_9ACTN</name>
<sequence length="160" mass="15931">MRKPVRTTAAAAGLVAALALTGCGGGSDDAGKDDKASASPTEAGGDGGGKDAGRSRDIEGTWTGVSDGKPVALSVKDGNAAIVADGHACTGEVQDMGKQMLALKCADGNTDRTMGAIESNDGTTLVISWDAGKKDTLRKSAAGELPDDLPTGLPTEFQAP</sequence>
<gene>
    <name evidence="3" type="ORF">ABT276_09800</name>
</gene>
<evidence type="ECO:0000256" key="2">
    <source>
        <dbReference type="SAM" id="SignalP"/>
    </source>
</evidence>
<dbReference type="PROSITE" id="PS51257">
    <property type="entry name" value="PROKAR_LIPOPROTEIN"/>
    <property type="match status" value="1"/>
</dbReference>
<feature type="region of interest" description="Disordered" evidence="1">
    <location>
        <begin position="25"/>
        <end position="70"/>
    </location>
</feature>
<accession>A0ABV1USA9</accession>
<evidence type="ECO:0000256" key="1">
    <source>
        <dbReference type="SAM" id="MobiDB-lite"/>
    </source>
</evidence>
<feature type="signal peptide" evidence="2">
    <location>
        <begin position="1"/>
        <end position="21"/>
    </location>
</feature>
<evidence type="ECO:0000313" key="4">
    <source>
        <dbReference type="Proteomes" id="UP001445472"/>
    </source>
</evidence>
<dbReference type="Proteomes" id="UP001445472">
    <property type="component" value="Unassembled WGS sequence"/>
</dbReference>
<proteinExistence type="predicted"/>
<reference evidence="3 4" key="1">
    <citation type="submission" date="2024-06" db="EMBL/GenBank/DDBJ databases">
        <title>The Natural Products Discovery Center: Release of the First 8490 Sequenced Strains for Exploring Actinobacteria Biosynthetic Diversity.</title>
        <authorList>
            <person name="Kalkreuter E."/>
            <person name="Kautsar S.A."/>
            <person name="Yang D."/>
            <person name="Bader C.D."/>
            <person name="Teijaro C.N."/>
            <person name="Fluegel L."/>
            <person name="Davis C.M."/>
            <person name="Simpson J.R."/>
            <person name="Lauterbach L."/>
            <person name="Steele A.D."/>
            <person name="Gui C."/>
            <person name="Meng S."/>
            <person name="Li G."/>
            <person name="Viehrig K."/>
            <person name="Ye F."/>
            <person name="Su P."/>
            <person name="Kiefer A.F."/>
            <person name="Nichols A."/>
            <person name="Cepeda A.J."/>
            <person name="Yan W."/>
            <person name="Fan B."/>
            <person name="Jiang Y."/>
            <person name="Adhikari A."/>
            <person name="Zheng C.-J."/>
            <person name="Schuster L."/>
            <person name="Cowan T.M."/>
            <person name="Smanski M.J."/>
            <person name="Chevrette M.G."/>
            <person name="De Carvalho L.P.S."/>
            <person name="Shen B."/>
        </authorList>
    </citation>
    <scope>NUCLEOTIDE SEQUENCE [LARGE SCALE GENOMIC DNA]</scope>
    <source>
        <strain evidence="3 4">NPDC000837</strain>
    </source>
</reference>
<feature type="region of interest" description="Disordered" evidence="1">
    <location>
        <begin position="138"/>
        <end position="160"/>
    </location>
</feature>
<evidence type="ECO:0000313" key="3">
    <source>
        <dbReference type="EMBL" id="MER6613660.1"/>
    </source>
</evidence>
<keyword evidence="4" id="KW-1185">Reference proteome</keyword>
<dbReference type="RefSeq" id="WP_100108381.1">
    <property type="nucleotide sequence ID" value="NZ_JBEPBX010000006.1"/>
</dbReference>
<keyword evidence="2" id="KW-0732">Signal</keyword>
<feature type="compositionally biased region" description="Basic and acidic residues" evidence="1">
    <location>
        <begin position="48"/>
        <end position="59"/>
    </location>
</feature>
<evidence type="ECO:0008006" key="5">
    <source>
        <dbReference type="Google" id="ProtNLM"/>
    </source>
</evidence>
<protein>
    <recommendedName>
        <fullName evidence="5">Lipoprotein</fullName>
    </recommendedName>
</protein>
<organism evidence="3 4">
    <name type="scientific">Streptomyces xantholiticus</name>
    <dbReference type="NCBI Taxonomy" id="68285"/>
    <lineage>
        <taxon>Bacteria</taxon>
        <taxon>Bacillati</taxon>
        <taxon>Actinomycetota</taxon>
        <taxon>Actinomycetes</taxon>
        <taxon>Kitasatosporales</taxon>
        <taxon>Streptomycetaceae</taxon>
        <taxon>Streptomyces</taxon>
    </lineage>
</organism>
<dbReference type="EMBL" id="JBEPBX010000006">
    <property type="protein sequence ID" value="MER6613660.1"/>
    <property type="molecule type" value="Genomic_DNA"/>
</dbReference>